<proteinExistence type="predicted"/>
<feature type="chain" id="PRO_5004507602" evidence="3">
    <location>
        <begin position="18"/>
        <end position="316"/>
    </location>
</feature>
<protein>
    <submittedName>
        <fullName evidence="4">Uncharacterized protein</fullName>
    </submittedName>
</protein>
<evidence type="ECO:0000256" key="2">
    <source>
        <dbReference type="SAM" id="Phobius"/>
    </source>
</evidence>
<feature type="region of interest" description="Disordered" evidence="1">
    <location>
        <begin position="133"/>
        <end position="193"/>
    </location>
</feature>
<feature type="transmembrane region" description="Helical" evidence="2">
    <location>
        <begin position="253"/>
        <end position="285"/>
    </location>
</feature>
<gene>
    <name evidence="4" type="ORF">GLAREA_02999</name>
</gene>
<dbReference type="EMBL" id="KE145370">
    <property type="protein sequence ID" value="EPE27085.1"/>
    <property type="molecule type" value="Genomic_DNA"/>
</dbReference>
<dbReference type="HOGENOM" id="CLU_880149_0_0_1"/>
<organism evidence="4 5">
    <name type="scientific">Glarea lozoyensis (strain ATCC 20868 / MF5171)</name>
    <dbReference type="NCBI Taxonomy" id="1116229"/>
    <lineage>
        <taxon>Eukaryota</taxon>
        <taxon>Fungi</taxon>
        <taxon>Dikarya</taxon>
        <taxon>Ascomycota</taxon>
        <taxon>Pezizomycotina</taxon>
        <taxon>Leotiomycetes</taxon>
        <taxon>Helotiales</taxon>
        <taxon>Helotiaceae</taxon>
        <taxon>Glarea</taxon>
    </lineage>
</organism>
<feature type="compositionally biased region" description="Low complexity" evidence="1">
    <location>
        <begin position="135"/>
        <end position="144"/>
    </location>
</feature>
<accession>S3CMY2</accession>
<dbReference type="GeneID" id="19462055"/>
<name>S3CMY2_GLAL2</name>
<dbReference type="KEGG" id="glz:GLAREA_02999"/>
<keyword evidence="3" id="KW-0732">Signal</keyword>
<reference evidence="4 5" key="1">
    <citation type="journal article" date="2013" name="BMC Genomics">
        <title>Genomics-driven discovery of the pneumocandin biosynthetic gene cluster in the fungus Glarea lozoyensis.</title>
        <authorList>
            <person name="Chen L."/>
            <person name="Yue Q."/>
            <person name="Zhang X."/>
            <person name="Xiang M."/>
            <person name="Wang C."/>
            <person name="Li S."/>
            <person name="Che Y."/>
            <person name="Ortiz-Lopez F.J."/>
            <person name="Bills G.F."/>
            <person name="Liu X."/>
            <person name="An Z."/>
        </authorList>
    </citation>
    <scope>NUCLEOTIDE SEQUENCE [LARGE SCALE GENOMIC DNA]</scope>
    <source>
        <strain evidence="5">ATCC 20868 / MF5171</strain>
    </source>
</reference>
<keyword evidence="2" id="KW-0812">Transmembrane</keyword>
<evidence type="ECO:0000256" key="3">
    <source>
        <dbReference type="SAM" id="SignalP"/>
    </source>
</evidence>
<feature type="compositionally biased region" description="Polar residues" evidence="1">
    <location>
        <begin position="153"/>
        <end position="186"/>
    </location>
</feature>
<keyword evidence="2" id="KW-1133">Transmembrane helix</keyword>
<keyword evidence="2" id="KW-0472">Membrane</keyword>
<dbReference type="AlphaFoldDB" id="S3CMY2"/>
<dbReference type="RefSeq" id="XP_008086275.1">
    <property type="nucleotide sequence ID" value="XM_008088084.1"/>
</dbReference>
<feature type="region of interest" description="Disordered" evidence="1">
    <location>
        <begin position="223"/>
        <end position="245"/>
    </location>
</feature>
<evidence type="ECO:0000313" key="5">
    <source>
        <dbReference type="Proteomes" id="UP000016922"/>
    </source>
</evidence>
<feature type="compositionally biased region" description="Polar residues" evidence="1">
    <location>
        <begin position="223"/>
        <end position="235"/>
    </location>
</feature>
<keyword evidence="5" id="KW-1185">Reference proteome</keyword>
<sequence length="316" mass="33481">MMNSATVLLFLSAFAAARPFEVSASFSTRNAVTSKVASPTTVGVPNHGHLSVTPSPSDIKNSFDAVEGPAVTITVTTTMHHPCACPSRIASKLSSAPVSKPTPTRTGKMAREALPVIPTQPIVSGPPLTRTVITSRQSSMSPSSPSGPPLTCTVITSRQSSASPTSNSGPPLTRTVITSKQSSTSPSGPPLTRTVITSRLLPTMEAAPAVKAVSYHTTALTNADTPTQTTTSLQPAATEASEKAKKREKRNQILWTVLPIVLVIPVAWFLWAVAIPLLVLFWVWVERRWVALKAKMRGGSQETRQDVEAARGTSRA</sequence>
<feature type="signal peptide" evidence="3">
    <location>
        <begin position="1"/>
        <end position="17"/>
    </location>
</feature>
<evidence type="ECO:0000256" key="1">
    <source>
        <dbReference type="SAM" id="MobiDB-lite"/>
    </source>
</evidence>
<dbReference type="Proteomes" id="UP000016922">
    <property type="component" value="Unassembled WGS sequence"/>
</dbReference>
<evidence type="ECO:0000313" key="4">
    <source>
        <dbReference type="EMBL" id="EPE27085.1"/>
    </source>
</evidence>